<feature type="domain" description="TcmA/NAT10 helicase" evidence="3">
    <location>
        <begin position="33"/>
        <end position="160"/>
    </location>
</feature>
<reference evidence="4" key="1">
    <citation type="journal article" date="2021" name="Proc. Natl. Acad. Sci. U.S.A.">
        <title>A Catalog of Tens of Thousands of Viruses from Human Metagenomes Reveals Hidden Associations with Chronic Diseases.</title>
        <authorList>
            <person name="Tisza M.J."/>
            <person name="Buck C.B."/>
        </authorList>
    </citation>
    <scope>NUCLEOTIDE SEQUENCE</scope>
    <source>
        <strain evidence="4">CtJYR23</strain>
    </source>
</reference>
<dbReference type="InterPro" id="IPR027417">
    <property type="entry name" value="P-loop_NTPase"/>
</dbReference>
<evidence type="ECO:0000256" key="2">
    <source>
        <dbReference type="ARBA" id="ARBA00022840"/>
    </source>
</evidence>
<dbReference type="InterPro" id="IPR007807">
    <property type="entry name" value="TcmA/NAT10_helicase"/>
</dbReference>
<protein>
    <submittedName>
        <fullName evidence="4">Large subunit terminase</fullName>
    </submittedName>
</protein>
<organism evidence="4">
    <name type="scientific">Siphoviridae sp. ctJYR23</name>
    <dbReference type="NCBI Taxonomy" id="2827837"/>
    <lineage>
        <taxon>Viruses</taxon>
        <taxon>Duplodnaviria</taxon>
        <taxon>Heunggongvirae</taxon>
        <taxon>Uroviricota</taxon>
        <taxon>Caudoviricetes</taxon>
    </lineage>
</organism>
<dbReference type="GO" id="GO:0005524">
    <property type="term" value="F:ATP binding"/>
    <property type="evidence" value="ECO:0007669"/>
    <property type="project" value="UniProtKB-KW"/>
</dbReference>
<evidence type="ECO:0000313" key="4">
    <source>
        <dbReference type="EMBL" id="DAF51719.1"/>
    </source>
</evidence>
<sequence>MKPLMKPVKQILLNAMQMTAVSANRYAGVKHICIEAGRGTGKSTILGWFVKEAVKQMPRATGVLVGATFVQIKSRTFPSTKEGLEMFGFYEEVDYVVGRNGKSMGFEMPFQAPNSWSNVVHFSNGFILVLVSLDDPNSGRGLNSYIVIGDEAALLEHDRLFNNVLTTNRAKKIAFDKASLLNATIFTSSVALTKTGEWFTAREKLAKQKPAEHLFIKANAHINQENLKPGWIQEMYEQRVSDLLFNAEIMNIRPGKVADGFYAKLSADKHYYKYQYNTTALQDFSQSFTPSCTYDNDLLSSVPLELSLDFGGRINCGIVAQESKVANTINILKDFFVKNPLKLSDLIKKIIDYYEPHRATCNKIYLYHDRSGFKSEANSKTTLAQDVEDMLRTAGWQVFNRTPNTNNPSHILKFRLINEILEENNRSLPFVRLNEDNCPNLIVSMENAAVKQKEDAFEKDKSSERSKTIPQEHATHLSDCFDYLLWWKYAYLLDNAYHDSFIITTV</sequence>
<evidence type="ECO:0000256" key="1">
    <source>
        <dbReference type="ARBA" id="ARBA00022741"/>
    </source>
</evidence>
<name>A0A8S5SM28_9CAUD</name>
<dbReference type="Pfam" id="PF05127">
    <property type="entry name" value="NAT10_TcmA_helicase"/>
    <property type="match status" value="1"/>
</dbReference>
<accession>A0A8S5SM28</accession>
<dbReference type="EMBL" id="BK032621">
    <property type="protein sequence ID" value="DAF51719.1"/>
    <property type="molecule type" value="Genomic_DNA"/>
</dbReference>
<proteinExistence type="predicted"/>
<evidence type="ECO:0000259" key="3">
    <source>
        <dbReference type="Pfam" id="PF05127"/>
    </source>
</evidence>
<keyword evidence="1" id="KW-0547">Nucleotide-binding</keyword>
<keyword evidence="2" id="KW-0067">ATP-binding</keyword>
<dbReference type="Gene3D" id="3.40.50.300">
    <property type="entry name" value="P-loop containing nucleotide triphosphate hydrolases"/>
    <property type="match status" value="1"/>
</dbReference>